<dbReference type="SMART" id="SM00073">
    <property type="entry name" value="HPT"/>
    <property type="match status" value="1"/>
</dbReference>
<dbReference type="InterPro" id="IPR003594">
    <property type="entry name" value="HATPase_dom"/>
</dbReference>
<sequence>MDTSEYLPMFLAESREHLQELNLAVVRIEENPDDRETVDEIFRIAHSLKGMSATMGFAAIAALTHQMEDVFELLRQRADGLSREAVDVLFKCLDALEAAVEEIATDGAEQLDPEPLVEQLKGLVRERTPEQELDRIGGVELPDLPTVGELVDGTRVVHVVADLSDEALMPSVRAFMLFQALGELGEVIGSIPAQDGVEQFQGHRLEAWVASDREDDVIERAAAGVSDVERVVVEEADGLPAPPSRETLSAEAADVEPVVVAAGGGNGGDPTANGDGGAAAAAPARRAGAANHAHAGATVRVDAERLDQLMHFMGELVIHRTVVETLAGDADVPGLQQAIQDLARSSQALQAMVMQVRMIPVEAVFLRFPRLVRDLSSKLGKEVELQLVGQETELDRTVVDALGDPLVHLVRNALDHGLEPPQEREAAGKPRTGVLEISARHAGGNVIISVRDDGRGVDPARVAQKAFERGLISEEAIPTVDSQRAAELLFTAGFSTAETTSDISGRGVGMDAVQAKIRELGGEVIVSSELGAGMEAQIRLPLTLAIMSALLVEAEQMPFAIPLDRVERTLRLEDHAVRSVAGSRMLVLRDGVLPLIDAGDALAGRCMPSGEAHDHAVIVRGRDRRLALAVGTLVGQRELVTRPLPPEVSDRAAVSGGAVLSNGEIALIVDCDALTARSPEAVPVS</sequence>
<dbReference type="Pfam" id="PF07194">
    <property type="entry name" value="P2"/>
    <property type="match status" value="1"/>
</dbReference>
<dbReference type="SMART" id="SM00260">
    <property type="entry name" value="CheW"/>
    <property type="match status" value="1"/>
</dbReference>
<dbReference type="PROSITE" id="PS50109">
    <property type="entry name" value="HIS_KIN"/>
    <property type="match status" value="1"/>
</dbReference>
<dbReference type="InterPro" id="IPR036061">
    <property type="entry name" value="CheW-like_dom_sf"/>
</dbReference>
<evidence type="ECO:0000256" key="10">
    <source>
        <dbReference type="ARBA" id="ARBA00022840"/>
    </source>
</evidence>
<dbReference type="Pfam" id="PF02518">
    <property type="entry name" value="HATPase_c"/>
    <property type="match status" value="1"/>
</dbReference>
<dbReference type="InterPro" id="IPR008207">
    <property type="entry name" value="Sig_transdc_His_kin_Hpt_dom"/>
</dbReference>
<dbReference type="Gene3D" id="3.30.70.1110">
    <property type="entry name" value="Histidine kinase CheA-like, P2 response regulator-binding domain"/>
    <property type="match status" value="1"/>
</dbReference>
<dbReference type="Pfam" id="PF02895">
    <property type="entry name" value="H-kinase_dim"/>
    <property type="match status" value="1"/>
</dbReference>
<dbReference type="EC" id="2.7.13.3" evidence="3"/>
<dbReference type="PANTHER" id="PTHR43395:SF1">
    <property type="entry name" value="CHEMOTAXIS PROTEIN CHEA"/>
    <property type="match status" value="1"/>
</dbReference>
<evidence type="ECO:0000256" key="1">
    <source>
        <dbReference type="ARBA" id="ARBA00000085"/>
    </source>
</evidence>
<dbReference type="PROSITE" id="PS50851">
    <property type="entry name" value="CHEW"/>
    <property type="match status" value="1"/>
</dbReference>
<dbReference type="InterPro" id="IPR005467">
    <property type="entry name" value="His_kinase_dom"/>
</dbReference>
<gene>
    <name evidence="16" type="ORF">BDZ31_000565</name>
</gene>
<keyword evidence="11" id="KW-0902">Two-component regulatory system</keyword>
<dbReference type="SMART" id="SM00387">
    <property type="entry name" value="HATPase_c"/>
    <property type="match status" value="1"/>
</dbReference>
<name>A0A840I8X0_9ACTN</name>
<comment type="caution">
    <text evidence="16">The sequence shown here is derived from an EMBL/GenBank/DDBJ whole genome shotgun (WGS) entry which is preliminary data.</text>
</comment>
<dbReference type="CDD" id="cd00088">
    <property type="entry name" value="HPT"/>
    <property type="match status" value="1"/>
</dbReference>
<dbReference type="InterPro" id="IPR037006">
    <property type="entry name" value="CheA-like_homodim_sf"/>
</dbReference>
<evidence type="ECO:0000259" key="13">
    <source>
        <dbReference type="PROSITE" id="PS50109"/>
    </source>
</evidence>
<dbReference type="PRINTS" id="PR00344">
    <property type="entry name" value="BCTRLSENSOR"/>
</dbReference>
<accession>A0A840I8X0</accession>
<dbReference type="GO" id="GO:0006935">
    <property type="term" value="P:chemotaxis"/>
    <property type="evidence" value="ECO:0007669"/>
    <property type="project" value="UniProtKB-KW"/>
</dbReference>
<dbReference type="GO" id="GO:0000155">
    <property type="term" value="F:phosphorelay sensor kinase activity"/>
    <property type="evidence" value="ECO:0007669"/>
    <property type="project" value="InterPro"/>
</dbReference>
<feature type="modified residue" description="Phosphohistidine" evidence="12">
    <location>
        <position position="46"/>
    </location>
</feature>
<dbReference type="SUPFAM" id="SSF55874">
    <property type="entry name" value="ATPase domain of HSP90 chaperone/DNA topoisomerase II/histidine kinase"/>
    <property type="match status" value="1"/>
</dbReference>
<keyword evidence="7 16" id="KW-0808">Transferase</keyword>
<evidence type="ECO:0000259" key="14">
    <source>
        <dbReference type="PROSITE" id="PS50851"/>
    </source>
</evidence>
<evidence type="ECO:0000313" key="16">
    <source>
        <dbReference type="EMBL" id="MBB4660992.1"/>
    </source>
</evidence>
<dbReference type="EMBL" id="JACHNU010000001">
    <property type="protein sequence ID" value="MBB4660992.1"/>
    <property type="molecule type" value="Genomic_DNA"/>
</dbReference>
<proteinExistence type="predicted"/>
<keyword evidence="5" id="KW-0145">Chemotaxis</keyword>
<evidence type="ECO:0000256" key="8">
    <source>
        <dbReference type="ARBA" id="ARBA00022741"/>
    </source>
</evidence>
<feature type="domain" description="CheW-like" evidence="14">
    <location>
        <begin position="546"/>
        <end position="680"/>
    </location>
</feature>
<evidence type="ECO:0000259" key="15">
    <source>
        <dbReference type="PROSITE" id="PS50894"/>
    </source>
</evidence>
<dbReference type="InterPro" id="IPR004105">
    <property type="entry name" value="CheA-like_dim"/>
</dbReference>
<dbReference type="Gene3D" id="2.30.30.40">
    <property type="entry name" value="SH3 Domains"/>
    <property type="match status" value="1"/>
</dbReference>
<keyword evidence="9 16" id="KW-0418">Kinase</keyword>
<dbReference type="InterPro" id="IPR035891">
    <property type="entry name" value="CheY-binding_CheA"/>
</dbReference>
<dbReference type="SUPFAM" id="SSF47384">
    <property type="entry name" value="Homodimeric domain of signal transducing histidine kinase"/>
    <property type="match status" value="1"/>
</dbReference>
<protein>
    <recommendedName>
        <fullName evidence="4">Chemotaxis protein CheA</fullName>
        <ecNumber evidence="3">2.7.13.3</ecNumber>
    </recommendedName>
</protein>
<dbReference type="SUPFAM" id="SSF50341">
    <property type="entry name" value="CheW-like"/>
    <property type="match status" value="1"/>
</dbReference>
<feature type="domain" description="HPt" evidence="15">
    <location>
        <begin position="1"/>
        <end position="103"/>
    </location>
</feature>
<dbReference type="InterPro" id="IPR036097">
    <property type="entry name" value="HisK_dim/P_sf"/>
</dbReference>
<dbReference type="RefSeq" id="WP_183338772.1">
    <property type="nucleotide sequence ID" value="NZ_JACHNU010000001.1"/>
</dbReference>
<feature type="domain" description="Histidine kinase" evidence="13">
    <location>
        <begin position="335"/>
        <end position="544"/>
    </location>
</feature>
<dbReference type="Gene3D" id="1.20.120.160">
    <property type="entry name" value="HPT domain"/>
    <property type="match status" value="1"/>
</dbReference>
<comment type="catalytic activity">
    <reaction evidence="1">
        <text>ATP + protein L-histidine = ADP + protein N-phospho-L-histidine.</text>
        <dbReference type="EC" id="2.7.13.3"/>
    </reaction>
</comment>
<keyword evidence="6 12" id="KW-0597">Phosphoprotein</keyword>
<evidence type="ECO:0000256" key="11">
    <source>
        <dbReference type="ARBA" id="ARBA00023012"/>
    </source>
</evidence>
<dbReference type="SUPFAM" id="SSF55052">
    <property type="entry name" value="CheY-binding domain of CheA"/>
    <property type="match status" value="1"/>
</dbReference>
<dbReference type="PROSITE" id="PS50894">
    <property type="entry name" value="HPT"/>
    <property type="match status" value="1"/>
</dbReference>
<dbReference type="Proteomes" id="UP000585272">
    <property type="component" value="Unassembled WGS sequence"/>
</dbReference>
<dbReference type="InterPro" id="IPR051315">
    <property type="entry name" value="Bact_Chemotaxis_CheA"/>
</dbReference>
<evidence type="ECO:0000256" key="4">
    <source>
        <dbReference type="ARBA" id="ARBA00021495"/>
    </source>
</evidence>
<evidence type="ECO:0000256" key="2">
    <source>
        <dbReference type="ARBA" id="ARBA00004236"/>
    </source>
</evidence>
<dbReference type="InterPro" id="IPR036641">
    <property type="entry name" value="HPT_dom_sf"/>
</dbReference>
<dbReference type="AlphaFoldDB" id="A0A840I8X0"/>
<keyword evidence="10" id="KW-0067">ATP-binding</keyword>
<evidence type="ECO:0000256" key="6">
    <source>
        <dbReference type="ARBA" id="ARBA00022553"/>
    </source>
</evidence>
<evidence type="ECO:0000256" key="7">
    <source>
        <dbReference type="ARBA" id="ARBA00022679"/>
    </source>
</evidence>
<comment type="subcellular location">
    <subcellularLocation>
        <location evidence="2">Cell membrane</location>
    </subcellularLocation>
</comment>
<dbReference type="InterPro" id="IPR037052">
    <property type="entry name" value="CheA-like_P2_sf"/>
</dbReference>
<dbReference type="Gene3D" id="3.30.565.10">
    <property type="entry name" value="Histidine kinase-like ATPase, C-terminal domain"/>
    <property type="match status" value="1"/>
</dbReference>
<dbReference type="SUPFAM" id="SSF47226">
    <property type="entry name" value="Histidine-containing phosphotransfer domain, HPT domain"/>
    <property type="match status" value="1"/>
</dbReference>
<keyword evidence="8" id="KW-0547">Nucleotide-binding</keyword>
<dbReference type="GO" id="GO:0005737">
    <property type="term" value="C:cytoplasm"/>
    <property type="evidence" value="ECO:0007669"/>
    <property type="project" value="InterPro"/>
</dbReference>
<dbReference type="Pfam" id="PF01584">
    <property type="entry name" value="CheW"/>
    <property type="match status" value="1"/>
</dbReference>
<dbReference type="InterPro" id="IPR004358">
    <property type="entry name" value="Sig_transdc_His_kin-like_C"/>
</dbReference>
<reference evidence="16 17" key="1">
    <citation type="submission" date="2020-08" db="EMBL/GenBank/DDBJ databases">
        <title>Genomic Encyclopedia of Archaeal and Bacterial Type Strains, Phase II (KMG-II): from individual species to whole genera.</title>
        <authorList>
            <person name="Goeker M."/>
        </authorList>
    </citation>
    <scope>NUCLEOTIDE SEQUENCE [LARGE SCALE GENOMIC DNA]</scope>
    <source>
        <strain evidence="16 17">DSM 23288</strain>
    </source>
</reference>
<dbReference type="SMART" id="SM01231">
    <property type="entry name" value="H-kinase_dim"/>
    <property type="match status" value="1"/>
</dbReference>
<dbReference type="Pfam" id="PF01627">
    <property type="entry name" value="Hpt"/>
    <property type="match status" value="1"/>
</dbReference>
<dbReference type="GO" id="GO:0005886">
    <property type="term" value="C:plasma membrane"/>
    <property type="evidence" value="ECO:0007669"/>
    <property type="project" value="UniProtKB-SubCell"/>
</dbReference>
<dbReference type="Gene3D" id="1.10.287.560">
    <property type="entry name" value="Histidine kinase CheA-like, homodimeric domain"/>
    <property type="match status" value="1"/>
</dbReference>
<dbReference type="InterPro" id="IPR036890">
    <property type="entry name" value="HATPase_C_sf"/>
</dbReference>
<dbReference type="InterPro" id="IPR002545">
    <property type="entry name" value="CheW-lke_dom"/>
</dbReference>
<evidence type="ECO:0000256" key="12">
    <source>
        <dbReference type="PROSITE-ProRule" id="PRU00110"/>
    </source>
</evidence>
<dbReference type="GO" id="GO:0005524">
    <property type="term" value="F:ATP binding"/>
    <property type="evidence" value="ECO:0007669"/>
    <property type="project" value="UniProtKB-KW"/>
</dbReference>
<evidence type="ECO:0000256" key="9">
    <source>
        <dbReference type="ARBA" id="ARBA00022777"/>
    </source>
</evidence>
<dbReference type="PANTHER" id="PTHR43395">
    <property type="entry name" value="SENSOR HISTIDINE KINASE CHEA"/>
    <property type="match status" value="1"/>
</dbReference>
<dbReference type="FunFam" id="3.30.565.10:FF:000016">
    <property type="entry name" value="Chemotaxis protein CheA, putative"/>
    <property type="match status" value="1"/>
</dbReference>
<dbReference type="InterPro" id="IPR010808">
    <property type="entry name" value="CheA_P2-bd"/>
</dbReference>
<keyword evidence="17" id="KW-1185">Reference proteome</keyword>
<evidence type="ECO:0000313" key="17">
    <source>
        <dbReference type="Proteomes" id="UP000585272"/>
    </source>
</evidence>
<organism evidence="16 17">
    <name type="scientific">Conexibacter arvalis</name>
    <dbReference type="NCBI Taxonomy" id="912552"/>
    <lineage>
        <taxon>Bacteria</taxon>
        <taxon>Bacillati</taxon>
        <taxon>Actinomycetota</taxon>
        <taxon>Thermoleophilia</taxon>
        <taxon>Solirubrobacterales</taxon>
        <taxon>Conexibacteraceae</taxon>
        <taxon>Conexibacter</taxon>
    </lineage>
</organism>
<evidence type="ECO:0000256" key="5">
    <source>
        <dbReference type="ARBA" id="ARBA00022500"/>
    </source>
</evidence>
<evidence type="ECO:0000256" key="3">
    <source>
        <dbReference type="ARBA" id="ARBA00012438"/>
    </source>
</evidence>